<dbReference type="HOGENOM" id="CLU_2372460_0_0_1"/>
<dbReference type="AlphaFoldDB" id="M2NBC1"/>
<organism evidence="1 2">
    <name type="scientific">Baudoinia panamericana (strain UAMH 10762)</name>
    <name type="common">Angels' share fungus</name>
    <name type="synonym">Baudoinia compniacensis (strain UAMH 10762)</name>
    <dbReference type="NCBI Taxonomy" id="717646"/>
    <lineage>
        <taxon>Eukaryota</taxon>
        <taxon>Fungi</taxon>
        <taxon>Dikarya</taxon>
        <taxon>Ascomycota</taxon>
        <taxon>Pezizomycotina</taxon>
        <taxon>Dothideomycetes</taxon>
        <taxon>Dothideomycetidae</taxon>
        <taxon>Mycosphaerellales</taxon>
        <taxon>Teratosphaeriaceae</taxon>
        <taxon>Baudoinia</taxon>
    </lineage>
</organism>
<reference evidence="1 2" key="1">
    <citation type="journal article" date="2012" name="PLoS Pathog.">
        <title>Diverse lifestyles and strategies of plant pathogenesis encoded in the genomes of eighteen Dothideomycetes fungi.</title>
        <authorList>
            <person name="Ohm R.A."/>
            <person name="Feau N."/>
            <person name="Henrissat B."/>
            <person name="Schoch C.L."/>
            <person name="Horwitz B.A."/>
            <person name="Barry K.W."/>
            <person name="Condon B.J."/>
            <person name="Copeland A.C."/>
            <person name="Dhillon B."/>
            <person name="Glaser F."/>
            <person name="Hesse C.N."/>
            <person name="Kosti I."/>
            <person name="LaButti K."/>
            <person name="Lindquist E.A."/>
            <person name="Lucas S."/>
            <person name="Salamov A.A."/>
            <person name="Bradshaw R.E."/>
            <person name="Ciuffetti L."/>
            <person name="Hamelin R.C."/>
            <person name="Kema G.H.J."/>
            <person name="Lawrence C."/>
            <person name="Scott J.A."/>
            <person name="Spatafora J.W."/>
            <person name="Turgeon B.G."/>
            <person name="de Wit P.J.G.M."/>
            <person name="Zhong S."/>
            <person name="Goodwin S.B."/>
            <person name="Grigoriev I.V."/>
        </authorList>
    </citation>
    <scope>NUCLEOTIDE SEQUENCE [LARGE SCALE GENOMIC DNA]</scope>
    <source>
        <strain evidence="1 2">UAMH 10762</strain>
    </source>
</reference>
<accession>M2NBC1</accession>
<dbReference type="Proteomes" id="UP000011761">
    <property type="component" value="Unassembled WGS sequence"/>
</dbReference>
<keyword evidence="2" id="KW-1185">Reference proteome</keyword>
<sequence>MVVNQFVSSPCTDTREESHFRFNDLPAEPMICIQCVALVDGTSIKIRQQQRKGLECHREPPSEGELMRNKPLKLTVFTAAIMRVNRQTYQESAAN</sequence>
<evidence type="ECO:0000313" key="2">
    <source>
        <dbReference type="Proteomes" id="UP000011761"/>
    </source>
</evidence>
<dbReference type="KEGG" id="bcom:BAUCODRAFT_465867"/>
<evidence type="ECO:0000313" key="1">
    <source>
        <dbReference type="EMBL" id="EMC96180.1"/>
    </source>
</evidence>
<name>M2NBC1_BAUPA</name>
<protein>
    <submittedName>
        <fullName evidence="1">Uncharacterized protein</fullName>
    </submittedName>
</protein>
<gene>
    <name evidence="1" type="ORF">BAUCODRAFT_465867</name>
</gene>
<dbReference type="EMBL" id="KB445555">
    <property type="protein sequence ID" value="EMC96180.1"/>
    <property type="molecule type" value="Genomic_DNA"/>
</dbReference>
<dbReference type="GeneID" id="19114610"/>
<proteinExistence type="predicted"/>
<dbReference type="RefSeq" id="XP_007676374.1">
    <property type="nucleotide sequence ID" value="XM_007678184.1"/>
</dbReference>